<feature type="transmembrane region" description="Helical" evidence="1">
    <location>
        <begin position="105"/>
        <end position="128"/>
    </location>
</feature>
<gene>
    <name evidence="2" type="ORF">AX774_g1616</name>
</gene>
<evidence type="ECO:0000313" key="2">
    <source>
        <dbReference type="EMBL" id="OMH84851.1"/>
    </source>
</evidence>
<keyword evidence="1" id="KW-0472">Membrane</keyword>
<dbReference type="OrthoDB" id="8048523at2759"/>
<dbReference type="AlphaFoldDB" id="A0A1R1PV77"/>
<evidence type="ECO:0000256" key="1">
    <source>
        <dbReference type="SAM" id="Phobius"/>
    </source>
</evidence>
<proteinExistence type="predicted"/>
<feature type="transmembrane region" description="Helical" evidence="1">
    <location>
        <begin position="41"/>
        <end position="62"/>
    </location>
</feature>
<sequence>MLGTNNEIPTTYESTYSQQHEVAGLQPQRVLCERKNTMIRLALSILLAVAVIGALCIMFPAYNSNTSPSQNTKRKPELSFWPQAFGYLSTTLYDSMELDDIVLNLPWILGAAVTPVFDMVIFYQFYIYK</sequence>
<accession>A0A1R1PV77</accession>
<keyword evidence="1" id="KW-0812">Transmembrane</keyword>
<dbReference type="Proteomes" id="UP000188320">
    <property type="component" value="Unassembled WGS sequence"/>
</dbReference>
<dbReference type="EMBL" id="LSSK01000139">
    <property type="protein sequence ID" value="OMH84851.1"/>
    <property type="molecule type" value="Genomic_DNA"/>
</dbReference>
<name>A0A1R1PV77_ZANCU</name>
<keyword evidence="1" id="KW-1133">Transmembrane helix</keyword>
<comment type="caution">
    <text evidence="2">The sequence shown here is derived from an EMBL/GenBank/DDBJ whole genome shotgun (WGS) entry which is preliminary data.</text>
</comment>
<organism evidence="2 3">
    <name type="scientific">Zancudomyces culisetae</name>
    <name type="common">Gut fungus</name>
    <name type="synonym">Smittium culisetae</name>
    <dbReference type="NCBI Taxonomy" id="1213189"/>
    <lineage>
        <taxon>Eukaryota</taxon>
        <taxon>Fungi</taxon>
        <taxon>Fungi incertae sedis</taxon>
        <taxon>Zoopagomycota</taxon>
        <taxon>Kickxellomycotina</taxon>
        <taxon>Harpellomycetes</taxon>
        <taxon>Harpellales</taxon>
        <taxon>Legeriomycetaceae</taxon>
        <taxon>Zancudomyces</taxon>
    </lineage>
</organism>
<evidence type="ECO:0000313" key="3">
    <source>
        <dbReference type="Proteomes" id="UP000188320"/>
    </source>
</evidence>
<reference evidence="3" key="1">
    <citation type="submission" date="2017-01" db="EMBL/GenBank/DDBJ databases">
        <authorList>
            <person name="Wang Y."/>
            <person name="White M."/>
            <person name="Kvist S."/>
            <person name="Moncalvo J.-M."/>
        </authorList>
    </citation>
    <scope>NUCLEOTIDE SEQUENCE [LARGE SCALE GENOMIC DNA]</scope>
    <source>
        <strain evidence="3">COL-18-3</strain>
    </source>
</reference>
<protein>
    <submittedName>
        <fullName evidence="2">Uncharacterized protein</fullName>
    </submittedName>
</protein>
<keyword evidence="3" id="KW-1185">Reference proteome</keyword>